<dbReference type="PROSITE" id="PS50026">
    <property type="entry name" value="EGF_3"/>
    <property type="match status" value="1"/>
</dbReference>
<dbReference type="Gene3D" id="3.30.200.20">
    <property type="entry name" value="Phosphorylase Kinase, domain 1"/>
    <property type="match status" value="2"/>
</dbReference>
<feature type="transmembrane region" description="Helical" evidence="15">
    <location>
        <begin position="965"/>
        <end position="989"/>
    </location>
</feature>
<keyword evidence="11" id="KW-0325">Glycoprotein</keyword>
<evidence type="ECO:0000313" key="21">
    <source>
        <dbReference type="Proteomes" id="UP000238479"/>
    </source>
</evidence>
<reference evidence="20 21" key="1">
    <citation type="journal article" date="2018" name="Nat. Genet.">
        <title>The Rosa genome provides new insights in the design of modern roses.</title>
        <authorList>
            <person name="Bendahmane M."/>
        </authorList>
    </citation>
    <scope>NUCLEOTIDE SEQUENCE [LARGE SCALE GENOMIC DNA]</scope>
    <source>
        <strain evidence="21">cv. Old Blush</strain>
    </source>
</reference>
<dbReference type="SUPFAM" id="SSF56112">
    <property type="entry name" value="Protein kinase-like (PK-like)"/>
    <property type="match status" value="2"/>
</dbReference>
<comment type="caution">
    <text evidence="20">The sequence shown here is derived from an EMBL/GenBank/DDBJ whole genome shotgun (WGS) entry which is preliminary data.</text>
</comment>
<keyword evidence="5 20" id="KW-0808">Transferase</keyword>
<evidence type="ECO:0000259" key="18">
    <source>
        <dbReference type="PROSITE" id="PS50927"/>
    </source>
</evidence>
<keyword evidence="15" id="KW-0812">Transmembrane</keyword>
<dbReference type="InterPro" id="IPR000719">
    <property type="entry name" value="Prot_kinase_dom"/>
</dbReference>
<dbReference type="SUPFAM" id="SSF51110">
    <property type="entry name" value="alpha-D-mannose-specific plant lectins"/>
    <property type="match status" value="1"/>
</dbReference>
<dbReference type="EMBL" id="PDCK01000040">
    <property type="protein sequence ID" value="PRQ52945.1"/>
    <property type="molecule type" value="Genomic_DNA"/>
</dbReference>
<feature type="transmembrane region" description="Helical" evidence="15">
    <location>
        <begin position="1124"/>
        <end position="1143"/>
    </location>
</feature>
<dbReference type="CDD" id="cd01098">
    <property type="entry name" value="PAN_AP_plant"/>
    <property type="match status" value="1"/>
</dbReference>
<dbReference type="PROSITE" id="PS00108">
    <property type="entry name" value="PROTEIN_KINASE_ST"/>
    <property type="match status" value="1"/>
</dbReference>
<dbReference type="Proteomes" id="UP000238479">
    <property type="component" value="Chromosome 2"/>
</dbReference>
<keyword evidence="9" id="KW-0067">ATP-binding</keyword>
<dbReference type="GO" id="GO:0005524">
    <property type="term" value="F:ATP binding"/>
    <property type="evidence" value="ECO:0007669"/>
    <property type="project" value="UniProtKB-KW"/>
</dbReference>
<evidence type="ECO:0000256" key="14">
    <source>
        <dbReference type="PROSITE-ProRule" id="PRU00076"/>
    </source>
</evidence>
<dbReference type="CDD" id="cd00028">
    <property type="entry name" value="B_lectin"/>
    <property type="match status" value="1"/>
</dbReference>
<dbReference type="PANTHER" id="PTHR27002:SF1111">
    <property type="entry name" value="NON-SPECIFIC SERINE_THREONINE PROTEIN KINASE"/>
    <property type="match status" value="1"/>
</dbReference>
<comment type="catalytic activity">
    <reaction evidence="12">
        <text>L-threonyl-[protein] + ATP = O-phospho-L-threonyl-[protein] + ADP + H(+)</text>
        <dbReference type="Rhea" id="RHEA:46608"/>
        <dbReference type="Rhea" id="RHEA-COMP:11060"/>
        <dbReference type="Rhea" id="RHEA-COMP:11605"/>
        <dbReference type="ChEBI" id="CHEBI:15378"/>
        <dbReference type="ChEBI" id="CHEBI:30013"/>
        <dbReference type="ChEBI" id="CHEBI:30616"/>
        <dbReference type="ChEBI" id="CHEBI:61977"/>
        <dbReference type="ChEBI" id="CHEBI:456216"/>
        <dbReference type="EC" id="2.7.11.1"/>
    </reaction>
</comment>
<keyword evidence="15" id="KW-0472">Membrane</keyword>
<dbReference type="PROSITE" id="PS50927">
    <property type="entry name" value="BULB_LECTIN"/>
    <property type="match status" value="1"/>
</dbReference>
<dbReference type="InterPro" id="IPR036426">
    <property type="entry name" value="Bulb-type_lectin_dom_sf"/>
</dbReference>
<dbReference type="SMART" id="SM00220">
    <property type="entry name" value="S_TKc"/>
    <property type="match status" value="1"/>
</dbReference>
<dbReference type="Gene3D" id="1.10.510.10">
    <property type="entry name" value="Transferase(Phosphotransferase) domain 1"/>
    <property type="match status" value="1"/>
</dbReference>
<evidence type="ECO:0000259" key="19">
    <source>
        <dbReference type="PROSITE" id="PS50948"/>
    </source>
</evidence>
<evidence type="ECO:0000256" key="2">
    <source>
        <dbReference type="ARBA" id="ARBA00012513"/>
    </source>
</evidence>
<evidence type="ECO:0000256" key="12">
    <source>
        <dbReference type="ARBA" id="ARBA00047899"/>
    </source>
</evidence>
<keyword evidence="4" id="KW-0723">Serine/threonine-protein kinase</keyword>
<keyword evidence="8" id="KW-0418">Kinase</keyword>
<dbReference type="Gene3D" id="2.90.10.10">
    <property type="entry name" value="Bulb-type lectin domain"/>
    <property type="match status" value="1"/>
</dbReference>
<evidence type="ECO:0000256" key="8">
    <source>
        <dbReference type="ARBA" id="ARBA00022777"/>
    </source>
</evidence>
<dbReference type="Pfam" id="PF08276">
    <property type="entry name" value="PAN_2"/>
    <property type="match status" value="1"/>
</dbReference>
<evidence type="ECO:0000256" key="11">
    <source>
        <dbReference type="ARBA" id="ARBA00023180"/>
    </source>
</evidence>
<keyword evidence="14" id="KW-0245">EGF-like domain</keyword>
<proteinExistence type="predicted"/>
<evidence type="ECO:0000259" key="16">
    <source>
        <dbReference type="PROSITE" id="PS50011"/>
    </source>
</evidence>
<dbReference type="InterPro" id="IPR001480">
    <property type="entry name" value="Bulb-type_lectin_dom"/>
</dbReference>
<dbReference type="Pfam" id="PF00954">
    <property type="entry name" value="S_locus_glycop"/>
    <property type="match status" value="1"/>
</dbReference>
<dbReference type="FunFam" id="3.30.200.20:FF:001238">
    <property type="entry name" value="Os08g0179000 protein"/>
    <property type="match status" value="1"/>
</dbReference>
<dbReference type="AlphaFoldDB" id="A0A2P6S2P5"/>
<evidence type="ECO:0000256" key="9">
    <source>
        <dbReference type="ARBA" id="ARBA00022840"/>
    </source>
</evidence>
<evidence type="ECO:0000256" key="10">
    <source>
        <dbReference type="ARBA" id="ARBA00023157"/>
    </source>
</evidence>
<evidence type="ECO:0000313" key="20">
    <source>
        <dbReference type="EMBL" id="PRQ52945.1"/>
    </source>
</evidence>
<feature type="domain" description="EGF-like" evidence="17">
    <location>
        <begin position="301"/>
        <end position="338"/>
    </location>
</feature>
<dbReference type="PANTHER" id="PTHR27002">
    <property type="entry name" value="RECEPTOR-LIKE SERINE/THREONINE-PROTEIN KINASE SD1-8"/>
    <property type="match status" value="1"/>
</dbReference>
<dbReference type="InterPro" id="IPR011009">
    <property type="entry name" value="Kinase-like_dom_sf"/>
</dbReference>
<dbReference type="Pfam" id="PF01453">
    <property type="entry name" value="B_lectin"/>
    <property type="match status" value="1"/>
</dbReference>
<keyword evidence="6" id="KW-0732">Signal</keyword>
<evidence type="ECO:0000256" key="6">
    <source>
        <dbReference type="ARBA" id="ARBA00022729"/>
    </source>
</evidence>
<protein>
    <recommendedName>
        <fullName evidence="2">non-specific serine/threonine protein kinase</fullName>
        <ecNumber evidence="2">2.7.11.1</ecNumber>
    </recommendedName>
</protein>
<dbReference type="GO" id="GO:0005886">
    <property type="term" value="C:plasma membrane"/>
    <property type="evidence" value="ECO:0007669"/>
    <property type="project" value="UniProtKB-SubCell"/>
</dbReference>
<dbReference type="InterPro" id="IPR008271">
    <property type="entry name" value="Ser/Thr_kinase_AS"/>
</dbReference>
<feature type="domain" description="Protein kinase" evidence="16">
    <location>
        <begin position="1043"/>
        <end position="1145"/>
    </location>
</feature>
<organism evidence="20 21">
    <name type="scientific">Rosa chinensis</name>
    <name type="common">China rose</name>
    <dbReference type="NCBI Taxonomy" id="74649"/>
    <lineage>
        <taxon>Eukaryota</taxon>
        <taxon>Viridiplantae</taxon>
        <taxon>Streptophyta</taxon>
        <taxon>Embryophyta</taxon>
        <taxon>Tracheophyta</taxon>
        <taxon>Spermatophyta</taxon>
        <taxon>Magnoliopsida</taxon>
        <taxon>eudicotyledons</taxon>
        <taxon>Gunneridae</taxon>
        <taxon>Pentapetalae</taxon>
        <taxon>rosids</taxon>
        <taxon>fabids</taxon>
        <taxon>Rosales</taxon>
        <taxon>Rosaceae</taxon>
        <taxon>Rosoideae</taxon>
        <taxon>Rosoideae incertae sedis</taxon>
        <taxon>Rosa</taxon>
    </lineage>
</organism>
<dbReference type="InterPro" id="IPR003609">
    <property type="entry name" value="Pan_app"/>
</dbReference>
<keyword evidence="21" id="KW-1185">Reference proteome</keyword>
<evidence type="ECO:0000256" key="15">
    <source>
        <dbReference type="SAM" id="Phobius"/>
    </source>
</evidence>
<feature type="domain" description="Bulb-type lectin" evidence="18">
    <location>
        <begin position="42"/>
        <end position="164"/>
    </location>
</feature>
<dbReference type="EC" id="2.7.11.1" evidence="2"/>
<dbReference type="PROSITE" id="PS50011">
    <property type="entry name" value="PROTEIN_KINASE_DOM"/>
    <property type="match status" value="2"/>
</dbReference>
<dbReference type="FunFam" id="1.10.510.10:FF:001023">
    <property type="entry name" value="Os07g0541700 protein"/>
    <property type="match status" value="1"/>
</dbReference>
<dbReference type="Gramene" id="PRQ52945">
    <property type="protein sequence ID" value="PRQ52945"/>
    <property type="gene ID" value="RchiOBHm_Chr2g0161081"/>
</dbReference>
<evidence type="ECO:0000256" key="5">
    <source>
        <dbReference type="ARBA" id="ARBA00022679"/>
    </source>
</evidence>
<comment type="catalytic activity">
    <reaction evidence="13">
        <text>L-seryl-[protein] + ATP = O-phospho-L-seryl-[protein] + ADP + H(+)</text>
        <dbReference type="Rhea" id="RHEA:17989"/>
        <dbReference type="Rhea" id="RHEA-COMP:9863"/>
        <dbReference type="Rhea" id="RHEA-COMP:11604"/>
        <dbReference type="ChEBI" id="CHEBI:15378"/>
        <dbReference type="ChEBI" id="CHEBI:29999"/>
        <dbReference type="ChEBI" id="CHEBI:30616"/>
        <dbReference type="ChEBI" id="CHEBI:83421"/>
        <dbReference type="ChEBI" id="CHEBI:456216"/>
        <dbReference type="EC" id="2.7.11.1"/>
    </reaction>
</comment>
<dbReference type="InterPro" id="IPR000742">
    <property type="entry name" value="EGF"/>
</dbReference>
<evidence type="ECO:0000256" key="1">
    <source>
        <dbReference type="ARBA" id="ARBA00004251"/>
    </source>
</evidence>
<feature type="domain" description="Apple" evidence="19">
    <location>
        <begin position="356"/>
        <end position="442"/>
    </location>
</feature>
<gene>
    <name evidence="20" type="ORF">RchiOBHm_Chr2g0161081</name>
</gene>
<evidence type="ECO:0000256" key="13">
    <source>
        <dbReference type="ARBA" id="ARBA00048679"/>
    </source>
</evidence>
<evidence type="ECO:0000256" key="4">
    <source>
        <dbReference type="ARBA" id="ARBA00022527"/>
    </source>
</evidence>
<sequence>MQAVEARFMMTLYNNVESYIFFLYVVLLLCSYDNLFCSARDTPTHDNPVIDDGSDALVSAGGEFELGFFPTTTWKTYVGIWYHKVTPRKVVWVANRDDPLPANSIGVLAIQEGNLRLLDNVTRKSHWSTDIGTSSSSNMIVKIMESGNLVLRDTGELTVDPLWQSFQNPTDTFIPGMLMDSNLGLTSWSDEDDPRTGNFTFKLDQQSLFIILKNSMPYWKTGGPGEVFRSVEMPWVVTYLLSNFSNSTVTSIGIGKFNKSTVTSPPRFDCTHARLVISPSGELKISTWIEDLQWVPVWSEPKDQCSVDNACGNFGSCNTNNNPVVCKCLPGFKPQSLDKWTSGDFSDGYTKDLSICGHDDTFLSLKMMKVGNPDTEIVVYDEIECKNKCLNSCQCRAYSYAAPESIAQRDLRKTSLCRVWLKDLNSLVEEDDNSHDIGARVAFSDIESTIRDCSPCGTTTIPYPLSTRSDCGDAMYLSFACNASINEFSFLGPDGTSFRDINISRSTQRFIIKSKNMNYCDSRNRVLNISFLFKVISWCSSDLMRNFISSINSSSGPSVIEMGWEPPSEASCTTLEDYRDWPIQPAIHERRVKELIDTSDFKEEDDKGIDVPFFDLQSILDSTDNFSIGKLEELGIFPGGQKIAVKRLSRASGQGLQEFKNEVVLIAKIQHRNLVRLRGYCMKGEEKILLYDYMPNKSLDSFIFDSRLRIIHRDLKTSNVLFDEEMNPKMSDFGLARIVGGKETEANTNTVVGTYGYMSPEYALDGKISVKSDVLSFGVVLLEIISGKKNAGFYQSKQTFSLLSYTWGLWTENKVLDLMDNNLEESCNRNTTSFRVINISRSTGRFIIKSKNMDYCDSRSRVLNISLPFKVISWCSSDLMKNINCSVNSSSGPSVMEIGWEPPSEPTCTTLKDCRDWPNLTCNLVRGGKKKCLCNTNFQWNGSNLNCTQEGNLQKLSSKSSRKKLLSSLVVVAVISGIFLACSIGFCMWRRNMTKRRVSCLQLDSERQVKELIDTSDFKEVDDKGVDVPFFDLQSILDATDNFSIANKLGQGRYGPVYKGIFPGGQEIAVKRLSRVSGQVLQEFKNEVVPIAILQHRNLVRLGGYCMRGEEKILLYEYMHNKSLDSFIFGWLLLLSFTFFLFYPA</sequence>
<keyword evidence="10" id="KW-1015">Disulfide bond</keyword>
<evidence type="ECO:0000259" key="17">
    <source>
        <dbReference type="PROSITE" id="PS50026"/>
    </source>
</evidence>
<dbReference type="InterPro" id="IPR001245">
    <property type="entry name" value="Ser-Thr/Tyr_kinase_cat_dom"/>
</dbReference>
<name>A0A2P6S2P5_ROSCH</name>
<evidence type="ECO:0000256" key="7">
    <source>
        <dbReference type="ARBA" id="ARBA00022741"/>
    </source>
</evidence>
<keyword evidence="7" id="KW-0547">Nucleotide-binding</keyword>
<evidence type="ECO:0000256" key="3">
    <source>
        <dbReference type="ARBA" id="ARBA00022475"/>
    </source>
</evidence>
<dbReference type="SMART" id="SM00108">
    <property type="entry name" value="B_lectin"/>
    <property type="match status" value="1"/>
</dbReference>
<accession>A0A2P6S2P5</accession>
<dbReference type="InterPro" id="IPR000858">
    <property type="entry name" value="S_locus_glycoprot_dom"/>
</dbReference>
<dbReference type="GO" id="GO:0004674">
    <property type="term" value="F:protein serine/threonine kinase activity"/>
    <property type="evidence" value="ECO:0007669"/>
    <property type="project" value="UniProtKB-KW"/>
</dbReference>
<keyword evidence="15" id="KW-1133">Transmembrane helix</keyword>
<comment type="caution">
    <text evidence="14">Lacks conserved residue(s) required for the propagation of feature annotation.</text>
</comment>
<dbReference type="Pfam" id="PF07714">
    <property type="entry name" value="PK_Tyr_Ser-Thr"/>
    <property type="match status" value="2"/>
</dbReference>
<dbReference type="PROSITE" id="PS50948">
    <property type="entry name" value="PAN"/>
    <property type="match status" value="1"/>
</dbReference>
<comment type="subcellular location">
    <subcellularLocation>
        <location evidence="1">Cell membrane</location>
        <topology evidence="1">Single-pass type I membrane protein</topology>
    </subcellularLocation>
</comment>
<feature type="domain" description="Protein kinase" evidence="16">
    <location>
        <begin position="614"/>
        <end position="847"/>
    </location>
</feature>
<dbReference type="GO" id="GO:0048544">
    <property type="term" value="P:recognition of pollen"/>
    <property type="evidence" value="ECO:0007669"/>
    <property type="project" value="InterPro"/>
</dbReference>
<keyword evidence="3" id="KW-1003">Cell membrane</keyword>